<comment type="caution">
    <text evidence="1">The sequence shown here is derived from an EMBL/GenBank/DDBJ whole genome shotgun (WGS) entry which is preliminary data.</text>
</comment>
<accession>A0ACB6V6W7</accession>
<name>A0ACB6V6W7_9ASCO</name>
<gene>
    <name evidence="1" type="ORF">D0Z00_001451</name>
</gene>
<evidence type="ECO:0000313" key="1">
    <source>
        <dbReference type="EMBL" id="KAF5099971.1"/>
    </source>
</evidence>
<proteinExistence type="predicted"/>
<keyword evidence="2" id="KW-1185">Reference proteome</keyword>
<dbReference type="Proteomes" id="UP000744676">
    <property type="component" value="Unassembled WGS sequence"/>
</dbReference>
<sequence length="278" mass="28984">MVSNQWSSLAGYAMWWVAVVAAVGVTAAVGVHGVSAGKKQGLGEVTATMILPIVSLVVAAATGGVVATNPQFPQMLKASTLVVSLLMWGCGVGLALLCMAVYLCRLVVTGLPAKGMILSNLLFVGPMGQGAFAILLLADVFVSVFKLPTQGTTTSVLEASLIQQFSGCAFVLASFVAISFVAVGLFWITLTILAILFRTGSPAGYNQSFWALTFPIGTMTMAWLQLGSVFASTTFKVIGSVFGAFVLASVLGCTIASIKYGLINDTLFKQAETEMNRA</sequence>
<protein>
    <submittedName>
        <fullName evidence="1">Uncharacterized protein</fullName>
    </submittedName>
</protein>
<dbReference type="EMBL" id="QVQA01000027">
    <property type="protein sequence ID" value="KAF5099971.1"/>
    <property type="molecule type" value="Genomic_DNA"/>
</dbReference>
<reference evidence="1 2" key="1">
    <citation type="journal article" date="2020" name="Front. Microbiol.">
        <title>Phenotypic and Genetic Characterization of the Cheese Ripening Yeast Geotrichum candidum.</title>
        <authorList>
            <person name="Perkins V."/>
            <person name="Vignola S."/>
            <person name="Lessard M.H."/>
            <person name="Plante P.L."/>
            <person name="Corbeil J."/>
            <person name="Dugat-Bony E."/>
            <person name="Frenette M."/>
            <person name="Labrie S."/>
        </authorList>
    </citation>
    <scope>NUCLEOTIDE SEQUENCE [LARGE SCALE GENOMIC DNA]</scope>
    <source>
        <strain evidence="1 2">LMA-1147</strain>
    </source>
</reference>
<organism evidence="1 2">
    <name type="scientific">Geotrichum galactomycetum</name>
    <dbReference type="NCBI Taxonomy" id="27317"/>
    <lineage>
        <taxon>Eukaryota</taxon>
        <taxon>Fungi</taxon>
        <taxon>Dikarya</taxon>
        <taxon>Ascomycota</taxon>
        <taxon>Saccharomycotina</taxon>
        <taxon>Dipodascomycetes</taxon>
        <taxon>Dipodascales</taxon>
        <taxon>Dipodascaceae</taxon>
        <taxon>Geotrichum</taxon>
    </lineage>
</organism>
<evidence type="ECO:0000313" key="2">
    <source>
        <dbReference type="Proteomes" id="UP000744676"/>
    </source>
</evidence>